<accession>A0A087GUD9</accession>
<proteinExistence type="predicted"/>
<dbReference type="InterPro" id="IPR036296">
    <property type="entry name" value="SKP1-like_dim_sf"/>
</dbReference>
<organism evidence="3 4">
    <name type="scientific">Arabis alpina</name>
    <name type="common">Alpine rock-cress</name>
    <dbReference type="NCBI Taxonomy" id="50452"/>
    <lineage>
        <taxon>Eukaryota</taxon>
        <taxon>Viridiplantae</taxon>
        <taxon>Streptophyta</taxon>
        <taxon>Embryophyta</taxon>
        <taxon>Tracheophyta</taxon>
        <taxon>Spermatophyta</taxon>
        <taxon>Magnoliopsida</taxon>
        <taxon>eudicotyledons</taxon>
        <taxon>Gunneridae</taxon>
        <taxon>Pentapetalae</taxon>
        <taxon>rosids</taxon>
        <taxon>malvids</taxon>
        <taxon>Brassicales</taxon>
        <taxon>Brassicaceae</taxon>
        <taxon>Arabideae</taxon>
        <taxon>Arabis</taxon>
    </lineage>
</organism>
<dbReference type="EMBL" id="CM002873">
    <property type="protein sequence ID" value="KFK33491.1"/>
    <property type="molecule type" value="Genomic_DNA"/>
</dbReference>
<dbReference type="GO" id="GO:0006511">
    <property type="term" value="P:ubiquitin-dependent protein catabolic process"/>
    <property type="evidence" value="ECO:0007669"/>
    <property type="project" value="InterPro"/>
</dbReference>
<evidence type="ECO:0000313" key="4">
    <source>
        <dbReference type="Proteomes" id="UP000029120"/>
    </source>
</evidence>
<evidence type="ECO:0000259" key="2">
    <source>
        <dbReference type="Pfam" id="PF01466"/>
    </source>
</evidence>
<dbReference type="OrthoDB" id="10487988at2759"/>
<name>A0A087GUD9_ARAAL</name>
<evidence type="ECO:0000256" key="1">
    <source>
        <dbReference type="ARBA" id="ARBA00004906"/>
    </source>
</evidence>
<dbReference type="UniPathway" id="UPA00143"/>
<comment type="pathway">
    <text evidence="1">Protein modification; protein ubiquitination.</text>
</comment>
<dbReference type="Gene3D" id="3.30.710.10">
    <property type="entry name" value="Potassium Channel Kv1.1, Chain A"/>
    <property type="match status" value="1"/>
</dbReference>
<dbReference type="SUPFAM" id="SSF81382">
    <property type="entry name" value="Skp1 dimerisation domain-like"/>
    <property type="match status" value="1"/>
</dbReference>
<keyword evidence="4" id="KW-1185">Reference proteome</keyword>
<dbReference type="Gramene" id="KFK33491">
    <property type="protein sequence ID" value="KFK33491"/>
    <property type="gene ID" value="AALP_AA5G019900"/>
</dbReference>
<dbReference type="InterPro" id="IPR016072">
    <property type="entry name" value="Skp1_comp_dimer"/>
</dbReference>
<feature type="domain" description="SKP1 component dimerisation" evidence="2">
    <location>
        <begin position="63"/>
        <end position="95"/>
    </location>
</feature>
<dbReference type="Proteomes" id="UP000029120">
    <property type="component" value="Chromosome 5"/>
</dbReference>
<gene>
    <name evidence="3" type="ordered locus">AALP_Aa5g019900</name>
</gene>
<sequence>MDKVSTVRVDIHITVLDFVIRYCELACEDDTENEIAIWAIESLDVPNKNLCAIIEAAEKLQVKGLLHLIAGTMADNMKGKTEEQIRAMLGFVNDF</sequence>
<dbReference type="PANTHER" id="PTHR11165">
    <property type="entry name" value="SKP1"/>
    <property type="match status" value="1"/>
</dbReference>
<dbReference type="InterPro" id="IPR016897">
    <property type="entry name" value="SKP1"/>
</dbReference>
<dbReference type="AlphaFoldDB" id="A0A087GUD9"/>
<dbReference type="InterPro" id="IPR011333">
    <property type="entry name" value="SKP1/BTB/POZ_sf"/>
</dbReference>
<protein>
    <recommendedName>
        <fullName evidence="2">SKP1 component dimerisation domain-containing protein</fullName>
    </recommendedName>
</protein>
<dbReference type="Pfam" id="PF01466">
    <property type="entry name" value="Skp1"/>
    <property type="match status" value="1"/>
</dbReference>
<reference evidence="4" key="1">
    <citation type="journal article" date="2015" name="Nat. Plants">
        <title>Genome expansion of Arabis alpina linked with retrotransposition and reduced symmetric DNA methylation.</title>
        <authorList>
            <person name="Willing E.M."/>
            <person name="Rawat V."/>
            <person name="Mandakova T."/>
            <person name="Maumus F."/>
            <person name="James G.V."/>
            <person name="Nordstroem K.J."/>
            <person name="Becker C."/>
            <person name="Warthmann N."/>
            <person name="Chica C."/>
            <person name="Szarzynska B."/>
            <person name="Zytnicki M."/>
            <person name="Albani M.C."/>
            <person name="Kiefer C."/>
            <person name="Bergonzi S."/>
            <person name="Castaings L."/>
            <person name="Mateos J.L."/>
            <person name="Berns M.C."/>
            <person name="Bujdoso N."/>
            <person name="Piofczyk T."/>
            <person name="de Lorenzo L."/>
            <person name="Barrero-Sicilia C."/>
            <person name="Mateos I."/>
            <person name="Piednoel M."/>
            <person name="Hagmann J."/>
            <person name="Chen-Min-Tao R."/>
            <person name="Iglesias-Fernandez R."/>
            <person name="Schuster S.C."/>
            <person name="Alonso-Blanco C."/>
            <person name="Roudier F."/>
            <person name="Carbonero P."/>
            <person name="Paz-Ares J."/>
            <person name="Davis S.J."/>
            <person name="Pecinka A."/>
            <person name="Quesneville H."/>
            <person name="Colot V."/>
            <person name="Lysak M.A."/>
            <person name="Weigel D."/>
            <person name="Coupland G."/>
            <person name="Schneeberger K."/>
        </authorList>
    </citation>
    <scope>NUCLEOTIDE SEQUENCE [LARGE SCALE GENOMIC DNA]</scope>
    <source>
        <strain evidence="4">cv. Pajares</strain>
    </source>
</reference>
<evidence type="ECO:0000313" key="3">
    <source>
        <dbReference type="EMBL" id="KFK33491.1"/>
    </source>
</evidence>
<dbReference type="GO" id="GO:0016567">
    <property type="term" value="P:protein ubiquitination"/>
    <property type="evidence" value="ECO:0007669"/>
    <property type="project" value="UniProtKB-UniPathway"/>
</dbReference>